<dbReference type="Proteomes" id="UP000267536">
    <property type="component" value="Unassembled WGS sequence"/>
</dbReference>
<reference evidence="2 3" key="1">
    <citation type="submission" date="2018-11" db="EMBL/GenBank/DDBJ databases">
        <title>Draft genome sequence of Gordonia sp. RS15-1S isolated from rice stems.</title>
        <authorList>
            <person name="Muangham S."/>
        </authorList>
    </citation>
    <scope>NUCLEOTIDE SEQUENCE [LARGE SCALE GENOMIC DNA]</scope>
    <source>
        <strain evidence="2 3">RS15-1S</strain>
    </source>
</reference>
<dbReference type="PANTHER" id="PTHR11365:SF23">
    <property type="entry name" value="HYPOTHETICAL 5-OXOPROLINASE (EUROFUNG)-RELATED"/>
    <property type="match status" value="1"/>
</dbReference>
<comment type="caution">
    <text evidence="2">The sequence shown here is derived from an EMBL/GenBank/DDBJ whole genome shotgun (WGS) entry which is preliminary data.</text>
</comment>
<dbReference type="GO" id="GO:0017168">
    <property type="term" value="F:5-oxoprolinase (ATP-hydrolyzing) activity"/>
    <property type="evidence" value="ECO:0007669"/>
    <property type="project" value="TreeGrafter"/>
</dbReference>
<protein>
    <submittedName>
        <fullName evidence="2">Hydantoinase B/oxoprolinase family protein</fullName>
    </submittedName>
</protein>
<dbReference type="PANTHER" id="PTHR11365">
    <property type="entry name" value="5-OXOPROLINASE RELATED"/>
    <property type="match status" value="1"/>
</dbReference>
<dbReference type="EMBL" id="RKMH01000010">
    <property type="protein sequence ID" value="RPA59036.1"/>
    <property type="molecule type" value="Genomic_DNA"/>
</dbReference>
<gene>
    <name evidence="2" type="ORF">EF294_14535</name>
</gene>
<name>A0A3N4GEJ8_9ACTN</name>
<proteinExistence type="predicted"/>
<sequence length="761" mass="80927">MTDLMPVPGSERYNSRPPEMDELAQSVAPSLKLHHLQQDQASVDPLTYEVVRHRIWSITDEMGQTLKRMSGSPGVTEANDFGFAICDELGQEVQVGTYNTGLVASTDLAVYWTLRNHADNPGIEPGDMFLNNDPWVGGGLHQNDATILAPLFWEGELFAWTTASCHLIDVGGPKPGSANLAATDVFSEALPTPPTKVVRDGIIQNDVLGMFTRRSRMPALVELDVRAEIGANRVGHQRLTKLIERYGPATVKAVMKRMMDDAEGRLRNRLSSIPDGDWRATTFIEQSVIGDRDLHKITLHLTKTGDHLTFDFTGTDPQSGMINSPYAGMRAGVVFAMLPVLAGDIPWAAGGIMRCFDLISDEGTINNATFPAAIGWAPISAGWATSNVVAECLGKMLDTAPELRSRVQSVCTGAYDIATLAGIDQRGAPSVGIMFDTMAGGFGALPHRDGTDTGGILPIAMGRAPDVEMSEFLGPYLFLWRREETDSGGAGQFRGGVSISSCLIPHGTPMPMGGSFSGNGKARPDASGLAGGYPGGVQTDLIVRGGDVGSLLAGGTIPQTVEEIGGSVEVIPNRLETVIMLDDVIIIHPSGGGGYGDPILRDPQLVADDVRNRKVSRAAAESLYGVMIDDNGQVNAVATESARIEIRRQRGADQPDIPLRGADETGHTGHDHLNASLTVTTVSGVATLTCRQCGTALGSSEAALADNAKVHELAVRQVTPEAPVPSNYVDIDTMFRALVCPCCGTYFETSVVPTSSVEAVT</sequence>
<accession>A0A3N4GEJ8</accession>
<dbReference type="RefSeq" id="WP_123931258.1">
    <property type="nucleotide sequence ID" value="NZ_JBPSDP010000010.1"/>
</dbReference>
<evidence type="ECO:0000313" key="3">
    <source>
        <dbReference type="Proteomes" id="UP000267536"/>
    </source>
</evidence>
<dbReference type="GO" id="GO:0005829">
    <property type="term" value="C:cytosol"/>
    <property type="evidence" value="ECO:0007669"/>
    <property type="project" value="TreeGrafter"/>
</dbReference>
<dbReference type="Pfam" id="PF02538">
    <property type="entry name" value="Hydantoinase_B"/>
    <property type="match status" value="1"/>
</dbReference>
<keyword evidence="3" id="KW-1185">Reference proteome</keyword>
<dbReference type="InterPro" id="IPR045079">
    <property type="entry name" value="Oxoprolinase-like"/>
</dbReference>
<evidence type="ECO:0000259" key="1">
    <source>
        <dbReference type="Pfam" id="PF02538"/>
    </source>
</evidence>
<dbReference type="OrthoDB" id="102473at2"/>
<dbReference type="AlphaFoldDB" id="A0A3N4GEJ8"/>
<evidence type="ECO:0000313" key="2">
    <source>
        <dbReference type="EMBL" id="RPA59036.1"/>
    </source>
</evidence>
<dbReference type="GO" id="GO:0006749">
    <property type="term" value="P:glutathione metabolic process"/>
    <property type="evidence" value="ECO:0007669"/>
    <property type="project" value="TreeGrafter"/>
</dbReference>
<dbReference type="InterPro" id="IPR003692">
    <property type="entry name" value="Hydantoinase_B"/>
</dbReference>
<feature type="domain" description="Hydantoinase B/oxoprolinase" evidence="1">
    <location>
        <begin position="44"/>
        <end position="598"/>
    </location>
</feature>
<organism evidence="2 3">
    <name type="scientific">Gordonia oryzae</name>
    <dbReference type="NCBI Taxonomy" id="2487349"/>
    <lineage>
        <taxon>Bacteria</taxon>
        <taxon>Bacillati</taxon>
        <taxon>Actinomycetota</taxon>
        <taxon>Actinomycetes</taxon>
        <taxon>Mycobacteriales</taxon>
        <taxon>Gordoniaceae</taxon>
        <taxon>Gordonia</taxon>
    </lineage>
</organism>